<dbReference type="KEGG" id="dau:Daud_0918"/>
<dbReference type="OrthoDB" id="9814591at2"/>
<dbReference type="PANTHER" id="PTHR30518:SF2">
    <property type="entry name" value="ENDOLYTIC MUREIN TRANSGLYCOSYLASE"/>
    <property type="match status" value="1"/>
</dbReference>
<dbReference type="HOGENOM" id="CLU_025574_0_2_9"/>
<dbReference type="Gene3D" id="3.30.160.60">
    <property type="entry name" value="Classic Zinc Finger"/>
    <property type="match status" value="1"/>
</dbReference>
<dbReference type="RefSeq" id="WP_012302017.1">
    <property type="nucleotide sequence ID" value="NC_010424.1"/>
</dbReference>
<dbReference type="CDD" id="cd08010">
    <property type="entry name" value="MltG_like"/>
    <property type="match status" value="1"/>
</dbReference>
<dbReference type="GO" id="GO:0005886">
    <property type="term" value="C:plasma membrane"/>
    <property type="evidence" value="ECO:0007669"/>
    <property type="project" value="UniProtKB-SubCell"/>
</dbReference>
<keyword evidence="9" id="KW-1185">Reference proteome</keyword>
<reference evidence="8 9" key="2">
    <citation type="journal article" date="2008" name="Science">
        <title>Environmental genomics reveals a single-species ecosystem deep within Earth.</title>
        <authorList>
            <person name="Chivian D."/>
            <person name="Brodie E.L."/>
            <person name="Alm E.J."/>
            <person name="Culley D.E."/>
            <person name="Dehal P.S."/>
            <person name="Desantis T.Z."/>
            <person name="Gihring T.M."/>
            <person name="Lapidus A."/>
            <person name="Lin L.H."/>
            <person name="Lowry S.R."/>
            <person name="Moser D.P."/>
            <person name="Richardson P.M."/>
            <person name="Southam G."/>
            <person name="Wanger G."/>
            <person name="Pratt L.M."/>
            <person name="Andersen G.L."/>
            <person name="Hazen T.C."/>
            <person name="Brockman F.J."/>
            <person name="Arkin A.P."/>
            <person name="Onstott T.C."/>
        </authorList>
    </citation>
    <scope>NUCLEOTIDE SEQUENCE [LARGE SCALE GENOMIC DNA]</scope>
    <source>
        <strain evidence="8 9">MP104C</strain>
    </source>
</reference>
<dbReference type="EC" id="4.2.2.29" evidence="7"/>
<comment type="subcellular location">
    <subcellularLocation>
        <location evidence="7">Cell membrane</location>
        <topology evidence="7">Single-pass membrane protein</topology>
    </subcellularLocation>
</comment>
<dbReference type="HAMAP" id="MF_02065">
    <property type="entry name" value="MltG"/>
    <property type="match status" value="1"/>
</dbReference>
<dbReference type="Pfam" id="PF02618">
    <property type="entry name" value="YceG"/>
    <property type="match status" value="1"/>
</dbReference>
<evidence type="ECO:0000256" key="6">
    <source>
        <dbReference type="ARBA" id="ARBA00023316"/>
    </source>
</evidence>
<reference evidence="9" key="1">
    <citation type="submission" date="2007-10" db="EMBL/GenBank/DDBJ databases">
        <title>Complete sequence of chromosome of Desulforudis audaxviator MP104C.</title>
        <authorList>
            <person name="Copeland A."/>
            <person name="Lucas S."/>
            <person name="Lapidus A."/>
            <person name="Barry K."/>
            <person name="Glavina del Rio T."/>
            <person name="Dalin E."/>
            <person name="Tice H."/>
            <person name="Bruce D."/>
            <person name="Pitluck S."/>
            <person name="Lowry S.R."/>
            <person name="Larimer F."/>
            <person name="Land M.L."/>
            <person name="Hauser L."/>
            <person name="Kyrpides N."/>
            <person name="Ivanova N.N."/>
            <person name="Richardson P."/>
        </authorList>
    </citation>
    <scope>NUCLEOTIDE SEQUENCE [LARGE SCALE GENOMIC DNA]</scope>
    <source>
        <strain evidence="9">MP104C</strain>
    </source>
</reference>
<proteinExistence type="inferred from homology"/>
<keyword evidence="2 7" id="KW-0812">Transmembrane</keyword>
<dbReference type="InterPro" id="IPR003770">
    <property type="entry name" value="MLTG-like"/>
</dbReference>
<evidence type="ECO:0000256" key="7">
    <source>
        <dbReference type="HAMAP-Rule" id="MF_02065"/>
    </source>
</evidence>
<evidence type="ECO:0000256" key="2">
    <source>
        <dbReference type="ARBA" id="ARBA00022692"/>
    </source>
</evidence>
<dbReference type="EMBL" id="CP000860">
    <property type="protein sequence ID" value="ACA59431.1"/>
    <property type="molecule type" value="Genomic_DNA"/>
</dbReference>
<evidence type="ECO:0000256" key="5">
    <source>
        <dbReference type="ARBA" id="ARBA00023239"/>
    </source>
</evidence>
<organism evidence="8 9">
    <name type="scientific">Desulforudis audaxviator (strain MP104C)</name>
    <dbReference type="NCBI Taxonomy" id="477974"/>
    <lineage>
        <taxon>Bacteria</taxon>
        <taxon>Bacillati</taxon>
        <taxon>Bacillota</taxon>
        <taxon>Clostridia</taxon>
        <taxon>Thermoanaerobacterales</taxon>
        <taxon>Candidatus Desulforudaceae</taxon>
        <taxon>Candidatus Desulforudis</taxon>
    </lineage>
</organism>
<feature type="site" description="Important for catalytic activity" evidence="7">
    <location>
        <position position="231"/>
    </location>
</feature>
<dbReference type="Proteomes" id="UP000008544">
    <property type="component" value="Chromosome"/>
</dbReference>
<dbReference type="eggNOG" id="COG1559">
    <property type="taxonomic scope" value="Bacteria"/>
</dbReference>
<evidence type="ECO:0000313" key="8">
    <source>
        <dbReference type="EMBL" id="ACA59431.1"/>
    </source>
</evidence>
<evidence type="ECO:0000256" key="4">
    <source>
        <dbReference type="ARBA" id="ARBA00023136"/>
    </source>
</evidence>
<keyword evidence="5 7" id="KW-0456">Lyase</keyword>
<sequence>MTFRQTVIDRSLYILLGLLGSAAFLIGAAWITANAMLAPVCDRETDPVLVEIPARASTGQIGAILADKGLIRNATAFRLYARFRRLDAVLKAGEYELSPSLSTPEIIEILAQGRARLVAFTIPEGLTLKQTAVLLADRGFVDADVFTRLLDEKAASHPLLSGLPEEQRSLEGYLFPDTYMISIGTSEEQIIRLLLARFEEETARLDLERRAAAHGLNLHEAVTLASLIEREARVAEERRVISGVLHNRLKRNMLLQVDATIIYALGDFDRQVVLYRDLEVDSPYNTYRYSGLPPGPIASPGRDSLIAAVDPDQHDYLYYVAKPDGTHAFSRTLAEHNANKRRYLP</sequence>
<dbReference type="GO" id="GO:0008932">
    <property type="term" value="F:lytic endotransglycosylase activity"/>
    <property type="evidence" value="ECO:0007669"/>
    <property type="project" value="UniProtKB-UniRule"/>
</dbReference>
<dbReference type="STRING" id="477974.Daud_0918"/>
<comment type="catalytic activity">
    <reaction evidence="7">
        <text>a peptidoglycan chain = a peptidoglycan chain with N-acetyl-1,6-anhydromuramyl-[peptide] at the reducing end + a peptidoglycan chain with N-acetylglucosamine at the non-reducing end.</text>
        <dbReference type="EC" id="4.2.2.29"/>
    </reaction>
</comment>
<protein>
    <recommendedName>
        <fullName evidence="7">Endolytic murein transglycosylase</fullName>
        <ecNumber evidence="7">4.2.2.29</ecNumber>
    </recommendedName>
    <alternativeName>
        <fullName evidence="7">Peptidoglycan lytic transglycosylase</fullName>
    </alternativeName>
    <alternativeName>
        <fullName evidence="7">Peptidoglycan polymerization terminase</fullName>
    </alternativeName>
</protein>
<accession>B1I376</accession>
<dbReference type="PANTHER" id="PTHR30518">
    <property type="entry name" value="ENDOLYTIC MUREIN TRANSGLYCOSYLASE"/>
    <property type="match status" value="1"/>
</dbReference>
<keyword evidence="4 7" id="KW-0472">Membrane</keyword>
<evidence type="ECO:0000256" key="1">
    <source>
        <dbReference type="ARBA" id="ARBA00022475"/>
    </source>
</evidence>
<feature type="transmembrane region" description="Helical" evidence="7">
    <location>
        <begin position="12"/>
        <end position="33"/>
    </location>
</feature>
<dbReference type="NCBIfam" id="TIGR00247">
    <property type="entry name" value="endolytic transglycosylase MltG"/>
    <property type="match status" value="1"/>
</dbReference>
<keyword evidence="3 7" id="KW-1133">Transmembrane helix</keyword>
<dbReference type="Gene3D" id="3.30.1490.480">
    <property type="entry name" value="Endolytic murein transglycosylase"/>
    <property type="match status" value="1"/>
</dbReference>
<gene>
    <name evidence="7" type="primary">mltG</name>
    <name evidence="8" type="ordered locus">Daud_0918</name>
</gene>
<dbReference type="GO" id="GO:0009252">
    <property type="term" value="P:peptidoglycan biosynthetic process"/>
    <property type="evidence" value="ECO:0007669"/>
    <property type="project" value="UniProtKB-UniRule"/>
</dbReference>
<dbReference type="AlphaFoldDB" id="B1I376"/>
<evidence type="ECO:0000313" key="9">
    <source>
        <dbReference type="Proteomes" id="UP000008544"/>
    </source>
</evidence>
<comment type="similarity">
    <text evidence="7">Belongs to the transglycosylase MltG family.</text>
</comment>
<dbReference type="GO" id="GO:0071555">
    <property type="term" value="P:cell wall organization"/>
    <property type="evidence" value="ECO:0007669"/>
    <property type="project" value="UniProtKB-KW"/>
</dbReference>
<evidence type="ECO:0000256" key="3">
    <source>
        <dbReference type="ARBA" id="ARBA00022989"/>
    </source>
</evidence>
<name>B1I376_DESAP</name>
<comment type="function">
    <text evidence="7">Functions as a peptidoglycan terminase that cleaves nascent peptidoglycan strands endolytically to terminate their elongation.</text>
</comment>
<keyword evidence="6 7" id="KW-0961">Cell wall biogenesis/degradation</keyword>
<keyword evidence="1 7" id="KW-1003">Cell membrane</keyword>